<dbReference type="Proteomes" id="UP000005707">
    <property type="component" value="Unassembled WGS sequence"/>
</dbReference>
<reference evidence="2 3" key="1">
    <citation type="journal article" date="2011" name="J. Bacteriol.">
        <title>Genome sequence of Haloplasma contractile, an unusual contractile bacterium from a deep-sea anoxic brine lake.</title>
        <authorList>
            <person name="Antunes A."/>
            <person name="Alam I."/>
            <person name="El Dorry H."/>
            <person name="Siam R."/>
            <person name="Robertson A."/>
            <person name="Bajic V.B."/>
            <person name="Stingl U."/>
        </authorList>
    </citation>
    <scope>NUCLEOTIDE SEQUENCE [LARGE SCALE GENOMIC DNA]</scope>
    <source>
        <strain evidence="2 3">SSD-17B</strain>
    </source>
</reference>
<sequence>MKQLLINYLLCLSVVIISVFIRFESSSLTTKLISYTSIGLAVLSLVVITYNYITIRPKSIKRRQKKY</sequence>
<reference evidence="2 3" key="2">
    <citation type="journal article" date="2013" name="PLoS ONE">
        <title>INDIGO - INtegrated Data Warehouse of MIcrobial GenOmes with Examples from the Red Sea Extremophiles.</title>
        <authorList>
            <person name="Alam I."/>
            <person name="Antunes A."/>
            <person name="Kamau A.A."/>
            <person name="Ba Alawi W."/>
            <person name="Kalkatawi M."/>
            <person name="Stingl U."/>
            <person name="Bajic V.B."/>
        </authorList>
    </citation>
    <scope>NUCLEOTIDE SEQUENCE [LARGE SCALE GENOMIC DNA]</scope>
    <source>
        <strain evidence="2 3">SSD-17B</strain>
    </source>
</reference>
<name>U2DXQ5_9MOLU</name>
<protein>
    <submittedName>
        <fullName evidence="2">Uncharacterized protein</fullName>
    </submittedName>
</protein>
<dbReference type="EMBL" id="AFNU02000002">
    <property type="protein sequence ID" value="ERJ13032.1"/>
    <property type="molecule type" value="Genomic_DNA"/>
</dbReference>
<evidence type="ECO:0000313" key="2">
    <source>
        <dbReference type="EMBL" id="ERJ13032.1"/>
    </source>
</evidence>
<keyword evidence="1" id="KW-0472">Membrane</keyword>
<dbReference type="InParanoid" id="U2DXQ5"/>
<proteinExistence type="predicted"/>
<feature type="transmembrane region" description="Helical" evidence="1">
    <location>
        <begin position="35"/>
        <end position="53"/>
    </location>
</feature>
<keyword evidence="3" id="KW-1185">Reference proteome</keyword>
<keyword evidence="1" id="KW-1133">Transmembrane helix</keyword>
<comment type="caution">
    <text evidence="2">The sequence shown here is derived from an EMBL/GenBank/DDBJ whole genome shotgun (WGS) entry which is preliminary data.</text>
</comment>
<evidence type="ECO:0000256" key="1">
    <source>
        <dbReference type="SAM" id="Phobius"/>
    </source>
</evidence>
<evidence type="ECO:0000313" key="3">
    <source>
        <dbReference type="Proteomes" id="UP000005707"/>
    </source>
</evidence>
<gene>
    <name evidence="2" type="ORF">HLPCO_000641</name>
</gene>
<feature type="transmembrane region" description="Helical" evidence="1">
    <location>
        <begin position="5"/>
        <end position="23"/>
    </location>
</feature>
<accession>U2DXQ5</accession>
<dbReference type="AlphaFoldDB" id="U2DXQ5"/>
<organism evidence="2 3">
    <name type="scientific">Haloplasma contractile SSD-17B</name>
    <dbReference type="NCBI Taxonomy" id="1033810"/>
    <lineage>
        <taxon>Bacteria</taxon>
        <taxon>Bacillati</taxon>
        <taxon>Mycoplasmatota</taxon>
        <taxon>Mollicutes</taxon>
        <taxon>Haloplasmatales</taxon>
        <taxon>Haloplasmataceae</taxon>
        <taxon>Haloplasma</taxon>
    </lineage>
</organism>
<keyword evidence="1" id="KW-0812">Transmembrane</keyword>